<dbReference type="Gene3D" id="3.40.250.10">
    <property type="entry name" value="Rhodanese-like domain"/>
    <property type="match status" value="1"/>
</dbReference>
<dbReference type="PANTHER" id="PTHR43031:SF17">
    <property type="entry name" value="SULFURTRANSFERASE YTWF-RELATED"/>
    <property type="match status" value="1"/>
</dbReference>
<sequence length="125" mass="14537">MSYDLDGVEQLDYAELKEIFDQKKSSPILIDVREPEEYIERHIPNVPLIPMQSIPERIEEFHKDAEYIFICRSGTRSHHVALYFKDNGIENVKNFAGGMLAWESETESGWEGQVRDIEGLYSKQT</sequence>
<dbReference type="InterPro" id="IPR036873">
    <property type="entry name" value="Rhodanese-like_dom_sf"/>
</dbReference>
<dbReference type="PROSITE" id="PS50206">
    <property type="entry name" value="RHODANESE_3"/>
    <property type="match status" value="1"/>
</dbReference>
<dbReference type="PANTHER" id="PTHR43031">
    <property type="entry name" value="FAD-DEPENDENT OXIDOREDUCTASE"/>
    <property type="match status" value="1"/>
</dbReference>
<dbReference type="CDD" id="cd00158">
    <property type="entry name" value="RHOD"/>
    <property type="match status" value="1"/>
</dbReference>
<organism evidence="2 3">
    <name type="scientific">Thalassorhabdus alkalitolerans</name>
    <dbReference type="NCBI Taxonomy" id="2282697"/>
    <lineage>
        <taxon>Bacteria</taxon>
        <taxon>Bacillati</taxon>
        <taxon>Bacillota</taxon>
        <taxon>Bacilli</taxon>
        <taxon>Bacillales</taxon>
        <taxon>Bacillaceae</taxon>
        <taxon>Thalassorhabdus</taxon>
    </lineage>
</organism>
<dbReference type="EMBL" id="JBHSOZ010000003">
    <property type="protein sequence ID" value="MFC5712551.1"/>
    <property type="molecule type" value="Genomic_DNA"/>
</dbReference>
<dbReference type="Proteomes" id="UP001596142">
    <property type="component" value="Unassembled WGS sequence"/>
</dbReference>
<keyword evidence="3" id="KW-1185">Reference proteome</keyword>
<dbReference type="Pfam" id="PF00581">
    <property type="entry name" value="Rhodanese"/>
    <property type="match status" value="1"/>
</dbReference>
<evidence type="ECO:0000313" key="3">
    <source>
        <dbReference type="Proteomes" id="UP001596142"/>
    </source>
</evidence>
<dbReference type="SMART" id="SM00450">
    <property type="entry name" value="RHOD"/>
    <property type="match status" value="1"/>
</dbReference>
<accession>A0ABW0YLC5</accession>
<dbReference type="InterPro" id="IPR050229">
    <property type="entry name" value="GlpE_sulfurtransferase"/>
</dbReference>
<protein>
    <submittedName>
        <fullName evidence="2">Rhodanese-like domain-containing protein</fullName>
    </submittedName>
</protein>
<reference evidence="3" key="1">
    <citation type="journal article" date="2019" name="Int. J. Syst. Evol. Microbiol.">
        <title>The Global Catalogue of Microorganisms (GCM) 10K type strain sequencing project: providing services to taxonomists for standard genome sequencing and annotation.</title>
        <authorList>
            <consortium name="The Broad Institute Genomics Platform"/>
            <consortium name="The Broad Institute Genome Sequencing Center for Infectious Disease"/>
            <person name="Wu L."/>
            <person name="Ma J."/>
        </authorList>
    </citation>
    <scope>NUCLEOTIDE SEQUENCE [LARGE SCALE GENOMIC DNA]</scope>
    <source>
        <strain evidence="3">CECT 7184</strain>
    </source>
</reference>
<comment type="caution">
    <text evidence="2">The sequence shown here is derived from an EMBL/GenBank/DDBJ whole genome shotgun (WGS) entry which is preliminary data.</text>
</comment>
<gene>
    <name evidence="2" type="ORF">ACFPU1_07145</name>
</gene>
<dbReference type="RefSeq" id="WP_054634962.1">
    <property type="nucleotide sequence ID" value="NZ_JBHSOZ010000003.1"/>
</dbReference>
<proteinExistence type="predicted"/>
<evidence type="ECO:0000313" key="2">
    <source>
        <dbReference type="EMBL" id="MFC5712551.1"/>
    </source>
</evidence>
<evidence type="ECO:0000259" key="1">
    <source>
        <dbReference type="PROSITE" id="PS50206"/>
    </source>
</evidence>
<dbReference type="SUPFAM" id="SSF52821">
    <property type="entry name" value="Rhodanese/Cell cycle control phosphatase"/>
    <property type="match status" value="1"/>
</dbReference>
<feature type="domain" description="Rhodanese" evidence="1">
    <location>
        <begin position="23"/>
        <end position="107"/>
    </location>
</feature>
<name>A0ABW0YLC5_9BACI</name>
<dbReference type="InterPro" id="IPR001763">
    <property type="entry name" value="Rhodanese-like_dom"/>
</dbReference>